<accession>A0A0K1Q6P7</accession>
<evidence type="ECO:0000256" key="8">
    <source>
        <dbReference type="ARBA" id="ARBA00023235"/>
    </source>
</evidence>
<feature type="compositionally biased region" description="Basic residues" evidence="9">
    <location>
        <begin position="1306"/>
        <end position="1315"/>
    </location>
</feature>
<dbReference type="InterPro" id="IPR055367">
    <property type="entry name" value="WH4_Lhr"/>
</dbReference>
<feature type="domain" description="Helicase C-terminal" evidence="11">
    <location>
        <begin position="308"/>
        <end position="473"/>
    </location>
</feature>
<dbReference type="InterPro" id="IPR013701">
    <property type="entry name" value="Lhr-like_DEAD/DEAH_assoc"/>
</dbReference>
<protein>
    <submittedName>
        <fullName evidence="12">Putative ATP-dependent helicase lhr</fullName>
    </submittedName>
</protein>
<keyword evidence="5" id="KW-0067">ATP-binding</keyword>
<keyword evidence="3" id="KW-0378">Hydrolase</keyword>
<dbReference type="PATRIC" id="fig|1391654.3.peg.7855"/>
<evidence type="ECO:0000256" key="1">
    <source>
        <dbReference type="ARBA" id="ARBA00022741"/>
    </source>
</evidence>
<evidence type="ECO:0000256" key="5">
    <source>
        <dbReference type="ARBA" id="ARBA00022840"/>
    </source>
</evidence>
<dbReference type="Gene3D" id="3.40.50.300">
    <property type="entry name" value="P-loop containing nucleotide triphosphate hydrolases"/>
    <property type="match status" value="2"/>
</dbReference>
<feature type="region of interest" description="Disordered" evidence="9">
    <location>
        <begin position="1540"/>
        <end position="1560"/>
    </location>
</feature>
<dbReference type="InterPro" id="IPR014001">
    <property type="entry name" value="Helicase_ATP-bd"/>
</dbReference>
<name>A0A0K1Q6P7_9BACT</name>
<keyword evidence="8" id="KW-0413">Isomerase</keyword>
<dbReference type="Pfam" id="PF23236">
    <property type="entry name" value="WHD_2nd_Lhr"/>
    <property type="match status" value="1"/>
</dbReference>
<feature type="domain" description="Helicase ATP-binding" evidence="10">
    <location>
        <begin position="61"/>
        <end position="254"/>
    </location>
</feature>
<dbReference type="InterPro" id="IPR011545">
    <property type="entry name" value="DEAD/DEAH_box_helicase_dom"/>
</dbReference>
<feature type="compositionally biased region" description="Basic and acidic residues" evidence="9">
    <location>
        <begin position="1540"/>
        <end position="1554"/>
    </location>
</feature>
<proteinExistence type="predicted"/>
<dbReference type="STRING" id="1391654.AKJ09_07748"/>
<evidence type="ECO:0000256" key="3">
    <source>
        <dbReference type="ARBA" id="ARBA00022801"/>
    </source>
</evidence>
<dbReference type="InterPro" id="IPR001650">
    <property type="entry name" value="Helicase_C-like"/>
</dbReference>
<evidence type="ECO:0000313" key="13">
    <source>
        <dbReference type="Proteomes" id="UP000064967"/>
    </source>
</evidence>
<feature type="region of interest" description="Disordered" evidence="9">
    <location>
        <begin position="1293"/>
        <end position="1319"/>
    </location>
</feature>
<dbReference type="GO" id="GO:0004386">
    <property type="term" value="F:helicase activity"/>
    <property type="evidence" value="ECO:0007669"/>
    <property type="project" value="UniProtKB-KW"/>
</dbReference>
<keyword evidence="6" id="KW-0238">DNA-binding</keyword>
<dbReference type="SMART" id="SM00487">
    <property type="entry name" value="DEXDc"/>
    <property type="match status" value="1"/>
</dbReference>
<dbReference type="GO" id="GO:0016887">
    <property type="term" value="F:ATP hydrolysis activity"/>
    <property type="evidence" value="ECO:0007669"/>
    <property type="project" value="TreeGrafter"/>
</dbReference>
<organism evidence="12 13">
    <name type="scientific">Labilithrix luteola</name>
    <dbReference type="NCBI Taxonomy" id="1391654"/>
    <lineage>
        <taxon>Bacteria</taxon>
        <taxon>Pseudomonadati</taxon>
        <taxon>Myxococcota</taxon>
        <taxon>Polyangia</taxon>
        <taxon>Polyangiales</taxon>
        <taxon>Labilitrichaceae</taxon>
        <taxon>Labilithrix</taxon>
    </lineage>
</organism>
<dbReference type="PANTHER" id="PTHR47962:SF5">
    <property type="entry name" value="ATP-DEPENDENT HELICASE LHR-RELATED"/>
    <property type="match status" value="1"/>
</dbReference>
<dbReference type="InterPro" id="IPR052511">
    <property type="entry name" value="ATP-dep_Helicase"/>
</dbReference>
<evidence type="ECO:0000256" key="2">
    <source>
        <dbReference type="ARBA" id="ARBA00022763"/>
    </source>
</evidence>
<dbReference type="SUPFAM" id="SSF52540">
    <property type="entry name" value="P-loop containing nucleoside triphosphate hydrolases"/>
    <property type="match status" value="1"/>
</dbReference>
<keyword evidence="1" id="KW-0547">Nucleotide-binding</keyword>
<dbReference type="KEGG" id="llu:AKJ09_07748"/>
<keyword evidence="7" id="KW-0234">DNA repair</keyword>
<gene>
    <name evidence="12" type="ORF">AKJ09_07748</name>
</gene>
<dbReference type="Proteomes" id="UP000064967">
    <property type="component" value="Chromosome"/>
</dbReference>
<dbReference type="PROSITE" id="PS51192">
    <property type="entry name" value="HELICASE_ATP_BIND_1"/>
    <property type="match status" value="1"/>
</dbReference>
<dbReference type="Pfam" id="PF23234">
    <property type="entry name" value="WHD_4th_Lhr"/>
    <property type="match status" value="1"/>
</dbReference>
<evidence type="ECO:0000313" key="12">
    <source>
        <dbReference type="EMBL" id="AKV01085.1"/>
    </source>
</evidence>
<dbReference type="Pfam" id="PF00271">
    <property type="entry name" value="Helicase_C"/>
    <property type="match status" value="1"/>
</dbReference>
<dbReference type="SMART" id="SM00490">
    <property type="entry name" value="HELICc"/>
    <property type="match status" value="1"/>
</dbReference>
<feature type="compositionally biased region" description="Polar residues" evidence="9">
    <location>
        <begin position="1"/>
        <end position="10"/>
    </location>
</feature>
<evidence type="ECO:0000256" key="4">
    <source>
        <dbReference type="ARBA" id="ARBA00022806"/>
    </source>
</evidence>
<keyword evidence="13" id="KW-1185">Reference proteome</keyword>
<dbReference type="Pfam" id="PF08494">
    <property type="entry name" value="DEAD_assoc"/>
    <property type="match status" value="1"/>
</dbReference>
<dbReference type="EMBL" id="CP012333">
    <property type="protein sequence ID" value="AKV01085.1"/>
    <property type="molecule type" value="Genomic_DNA"/>
</dbReference>
<evidence type="ECO:0000256" key="6">
    <source>
        <dbReference type="ARBA" id="ARBA00023125"/>
    </source>
</evidence>
<evidence type="ECO:0000259" key="10">
    <source>
        <dbReference type="PROSITE" id="PS51192"/>
    </source>
</evidence>
<evidence type="ECO:0000259" key="11">
    <source>
        <dbReference type="PROSITE" id="PS51194"/>
    </source>
</evidence>
<dbReference type="InterPro" id="IPR045628">
    <property type="entry name" value="Lhr_WH_dom"/>
</dbReference>
<dbReference type="Pfam" id="PF00270">
    <property type="entry name" value="DEAD"/>
    <property type="match status" value="1"/>
</dbReference>
<reference evidence="12 13" key="1">
    <citation type="submission" date="2015-08" db="EMBL/GenBank/DDBJ databases">
        <authorList>
            <person name="Babu N.S."/>
            <person name="Beckwith C.J."/>
            <person name="Beseler K.G."/>
            <person name="Brison A."/>
            <person name="Carone J.V."/>
            <person name="Caskin T.P."/>
            <person name="Diamond M."/>
            <person name="Durham M.E."/>
            <person name="Foxe J.M."/>
            <person name="Go M."/>
            <person name="Henderson B.A."/>
            <person name="Jones I.B."/>
            <person name="McGettigan J.A."/>
            <person name="Micheletti S.J."/>
            <person name="Nasrallah M.E."/>
            <person name="Ortiz D."/>
            <person name="Piller C.R."/>
            <person name="Privatt S.R."/>
            <person name="Schneider S.L."/>
            <person name="Sharp S."/>
            <person name="Smith T.C."/>
            <person name="Stanton J.D."/>
            <person name="Ullery H.E."/>
            <person name="Wilson R.J."/>
            <person name="Serrano M.G."/>
            <person name="Buck G."/>
            <person name="Lee V."/>
            <person name="Wang Y."/>
            <person name="Carvalho R."/>
            <person name="Voegtly L."/>
            <person name="Shi R."/>
            <person name="Duckworth R."/>
            <person name="Johnson A."/>
            <person name="Loviza R."/>
            <person name="Walstead R."/>
            <person name="Shah Z."/>
            <person name="Kiflezghi M."/>
            <person name="Wade K."/>
            <person name="Ball S.L."/>
            <person name="Bradley K.W."/>
            <person name="Asai D.J."/>
            <person name="Bowman C.A."/>
            <person name="Russell D.A."/>
            <person name="Pope W.H."/>
            <person name="Jacobs-Sera D."/>
            <person name="Hendrix R.W."/>
            <person name="Hatfull G.F."/>
        </authorList>
    </citation>
    <scope>NUCLEOTIDE SEQUENCE [LARGE SCALE GENOMIC DNA]</scope>
    <source>
        <strain evidence="12 13">DSM 27648</strain>
    </source>
</reference>
<dbReference type="GO" id="GO:0003677">
    <property type="term" value="F:DNA binding"/>
    <property type="evidence" value="ECO:0007669"/>
    <property type="project" value="UniProtKB-KW"/>
</dbReference>
<dbReference type="GO" id="GO:0005524">
    <property type="term" value="F:ATP binding"/>
    <property type="evidence" value="ECO:0007669"/>
    <property type="project" value="UniProtKB-KW"/>
</dbReference>
<dbReference type="InterPro" id="IPR027417">
    <property type="entry name" value="P-loop_NTPase"/>
</dbReference>
<keyword evidence="4 12" id="KW-0347">Helicase</keyword>
<dbReference type="InterPro" id="IPR055368">
    <property type="entry name" value="WH3_Lhr"/>
</dbReference>
<keyword evidence="2" id="KW-0227">DNA damage</keyword>
<dbReference type="OrthoDB" id="9815222at2"/>
<dbReference type="InterPro" id="IPR055369">
    <property type="entry name" value="WH2_Lhr"/>
</dbReference>
<sequence>MATTKVRSTQAAKPTTPTTKEAKTRRARVADAGALATFHPAVRAWFEETLGQPTDVQAQAWPRISAGETTLLLAPTGSGKTLAAFLSAIDRLARSEEPDPKARLRVLYVSPLKALAVDVEHNLRAPLRGITEVARKRGEVLRDVEAAVRTGDTPPGERTKMLRSAPDILITTPESLYLLLTSRQREILSSVDTVVIDEIHQMAANKRGAHLFLSLERLEALRGGKPVQRIGLSATQRPLEEIACMLGGFETPATRSKKAVARPVAIVDASAKKALSITVEVPPPLPIPQTDEAIVEQTRSIWPQIHVRLVERIRAARSTMIFVNSRRLAERLAAALNDVAGEELALAHHGSVAKETRKAIEEQLKSGELRAIVATSSLELGIDMGAVDQVVQVESPPSVASGIQRIGRASHHVGGVPTGVLVPKHKQDLLACAAAAAGIEAGDVEETYYLRNPLDVLAQQIVAMVAIGLTLPEATTRGRKKVGITSDRPVETDVEALWELVRHAAPFADLPRASFEGVLDMLAGRYPSDEFADLRPRITWDRKRGILTPRHGSLRLAILNGGTIPDRGLYGVFLADGGKETSNKNKSSKRVGELDEEMVFELREGEVFLLGASSWRAEEITRDRVLVTPAPGEPGKMPFWRGDRAGRTRDFGKRIGALARIIDEGPPKKALETLRKENRLDARSADDLVTYVQREATASGAVPSDRHIVVERVPDELGDLRICLLSPFGTRVHTPWAMAALARLRQARAGDIQAVWSDDGIVFRVPSGEAPPPVDLLFPSAEEIEDIVTRELGRTSLFAARFREAAGRALLLPRRSVGKRTPLWAQRKRAADLLSVATQYPSFPVVLETYRECLRDAFDMPSLVSVLSDVASRKITVTTVDLPTPSPFAASLLFSFVGNFLYDPDAPAAERRAHALTIDHAQLRELLGEAETRKLLDPEVIEEHARLLQRLDRTLRHADAVQDLLLLLGDQSEASLLARAEAPDEARAWLSELEAERRILRIRMAGDERFIAVEDAGRYRDALGVKLVADLPDAFVARVDDALNGLVARHARTHGPFTSHDLRARFGLDEKTFEEPLERLLASGKVVAGAFLEANAGADAEYCDAEVLRTLKRKTLARLRKTIEPVSPAAFARFLAEWQHVGGDRHVTGDVDARARGDLLRAIGSLEGCPVPASVLESEVLPARVPGYRPHQLDRLLATGEVVWAGLESIGGTDGRIALYLAENEPLLARLPEDAESRPSSPLHEKLRELFGRRGALFFAEIARSLGLFPADIGGALWDLVWSGEVTNDSLDPLRGLGRKEERRGRPGRAPRARTHAAEGRWSLRRSRWEKDPSPTERAAAIARSWLERYGVVLREVAQAESLTGGFGPFYDVYRALEDQGRVRRGYFVAERGAAQFALPGADERLRATSSKPREPQALVLAATDPANPWGSLLPWPASPGPRPQRAPGARVVTSDGELLGWIARGGHHLATFLPADGDARAAALDTLVLALIDLSRRERTTIQLGTIDEHAAPESPLAPLFAKHGFAARQGALVRIVDRPAREPERERERDNDDNLDDQGELRLYFPR</sequence>
<dbReference type="PANTHER" id="PTHR47962">
    <property type="entry name" value="ATP-DEPENDENT HELICASE LHR-RELATED-RELATED"/>
    <property type="match status" value="1"/>
</dbReference>
<dbReference type="GO" id="GO:0006281">
    <property type="term" value="P:DNA repair"/>
    <property type="evidence" value="ECO:0007669"/>
    <property type="project" value="UniProtKB-KW"/>
</dbReference>
<evidence type="ECO:0000256" key="7">
    <source>
        <dbReference type="ARBA" id="ARBA00023204"/>
    </source>
</evidence>
<feature type="region of interest" description="Disordered" evidence="9">
    <location>
        <begin position="1"/>
        <end position="25"/>
    </location>
</feature>
<evidence type="ECO:0000256" key="9">
    <source>
        <dbReference type="SAM" id="MobiDB-lite"/>
    </source>
</evidence>
<dbReference type="Pfam" id="PF19306">
    <property type="entry name" value="WHD_Lhr"/>
    <property type="match status" value="1"/>
</dbReference>
<dbReference type="PROSITE" id="PS51194">
    <property type="entry name" value="HELICASE_CTER"/>
    <property type="match status" value="1"/>
</dbReference>
<dbReference type="Pfam" id="PF23235">
    <property type="entry name" value="WHD_3rd_Lhr"/>
    <property type="match status" value="1"/>
</dbReference>